<protein>
    <recommendedName>
        <fullName evidence="4">D-isomer specific 2-hydroxyacid dehydrogenase NAD-binding domain-containing protein</fullName>
    </recommendedName>
</protein>
<proteinExistence type="inferred from homology"/>
<dbReference type="SUPFAM" id="SSF51735">
    <property type="entry name" value="NAD(P)-binding Rossmann-fold domains"/>
    <property type="match status" value="1"/>
</dbReference>
<evidence type="ECO:0000256" key="1">
    <source>
        <dbReference type="ARBA" id="ARBA00005854"/>
    </source>
</evidence>
<name>Q0V0U9_PHANO</name>
<evidence type="ECO:0000256" key="2">
    <source>
        <dbReference type="ARBA" id="ARBA00023002"/>
    </source>
</evidence>
<gene>
    <name evidence="5" type="ORF">SNOG_02365</name>
</gene>
<dbReference type="InParanoid" id="Q0V0U9"/>
<dbReference type="GO" id="GO:0016491">
    <property type="term" value="F:oxidoreductase activity"/>
    <property type="evidence" value="ECO:0007669"/>
    <property type="project" value="UniProtKB-KW"/>
</dbReference>
<keyword evidence="3" id="KW-0520">NAD</keyword>
<evidence type="ECO:0000313" key="5">
    <source>
        <dbReference type="EMBL" id="EAT90577.2"/>
    </source>
</evidence>
<evidence type="ECO:0000256" key="3">
    <source>
        <dbReference type="ARBA" id="ARBA00023027"/>
    </source>
</evidence>
<dbReference type="PANTHER" id="PTHR43761:SF1">
    <property type="entry name" value="D-ISOMER SPECIFIC 2-HYDROXYACID DEHYDROGENASE CATALYTIC DOMAIN-CONTAINING PROTEIN-RELATED"/>
    <property type="match status" value="1"/>
</dbReference>
<organism evidence="5 6">
    <name type="scientific">Phaeosphaeria nodorum (strain SN15 / ATCC MYA-4574 / FGSC 10173)</name>
    <name type="common">Glume blotch fungus</name>
    <name type="synonym">Parastagonospora nodorum</name>
    <dbReference type="NCBI Taxonomy" id="321614"/>
    <lineage>
        <taxon>Eukaryota</taxon>
        <taxon>Fungi</taxon>
        <taxon>Dikarya</taxon>
        <taxon>Ascomycota</taxon>
        <taxon>Pezizomycotina</taxon>
        <taxon>Dothideomycetes</taxon>
        <taxon>Pleosporomycetidae</taxon>
        <taxon>Pleosporales</taxon>
        <taxon>Pleosporineae</taxon>
        <taxon>Phaeosphaeriaceae</taxon>
        <taxon>Parastagonospora</taxon>
    </lineage>
</organism>
<reference evidence="6" key="1">
    <citation type="journal article" date="2007" name="Plant Cell">
        <title>Dothideomycete-plant interactions illuminated by genome sequencing and EST analysis of the wheat pathogen Stagonospora nodorum.</title>
        <authorList>
            <person name="Hane J.K."/>
            <person name="Lowe R.G."/>
            <person name="Solomon P.S."/>
            <person name="Tan K.C."/>
            <person name="Schoch C.L."/>
            <person name="Spatafora J.W."/>
            <person name="Crous P.W."/>
            <person name="Kodira C."/>
            <person name="Birren B.W."/>
            <person name="Galagan J.E."/>
            <person name="Torriani S.F."/>
            <person name="McDonald B.A."/>
            <person name="Oliver R.P."/>
        </authorList>
    </citation>
    <scope>NUCLEOTIDE SEQUENCE [LARGE SCALE GENOMIC DNA]</scope>
    <source>
        <strain evidence="6">SN15 / ATCC MYA-4574 / FGSC 10173</strain>
    </source>
</reference>
<evidence type="ECO:0000259" key="4">
    <source>
        <dbReference type="Pfam" id="PF02826"/>
    </source>
</evidence>
<dbReference type="Pfam" id="PF02826">
    <property type="entry name" value="2-Hacid_dh_C"/>
    <property type="match status" value="1"/>
</dbReference>
<dbReference type="GeneID" id="5969822"/>
<dbReference type="KEGG" id="pno:SNOG_02365"/>
<dbReference type="InterPro" id="IPR006140">
    <property type="entry name" value="D-isomer_DH_NAD-bd"/>
</dbReference>
<evidence type="ECO:0000313" key="6">
    <source>
        <dbReference type="Proteomes" id="UP000001055"/>
    </source>
</evidence>
<keyword evidence="2" id="KW-0560">Oxidoreductase</keyword>
<dbReference type="GO" id="GO:0051287">
    <property type="term" value="F:NAD binding"/>
    <property type="evidence" value="ECO:0007669"/>
    <property type="project" value="InterPro"/>
</dbReference>
<dbReference type="RefSeq" id="XP_001792972.1">
    <property type="nucleotide sequence ID" value="XM_001792920.1"/>
</dbReference>
<dbReference type="HOGENOM" id="CLU_019796_1_4_1"/>
<dbReference type="VEuPathDB" id="FungiDB:JI435_023650"/>
<dbReference type="Proteomes" id="UP000001055">
    <property type="component" value="Unassembled WGS sequence"/>
</dbReference>
<dbReference type="eggNOG" id="KOG0068">
    <property type="taxonomic scope" value="Eukaryota"/>
</dbReference>
<comment type="similarity">
    <text evidence="1">Belongs to the D-isomer specific 2-hydroxyacid dehydrogenase family.</text>
</comment>
<dbReference type="InterPro" id="IPR050418">
    <property type="entry name" value="D-iso_2-hydroxyacid_DH_PdxB"/>
</dbReference>
<accession>Q0V0U9</accession>
<dbReference type="PANTHER" id="PTHR43761">
    <property type="entry name" value="D-ISOMER SPECIFIC 2-HYDROXYACID DEHYDROGENASE FAMILY PROTEIN (AFU_ORTHOLOGUE AFUA_1G13630)"/>
    <property type="match status" value="1"/>
</dbReference>
<dbReference type="STRING" id="321614.Q0V0U9"/>
<dbReference type="AlphaFoldDB" id="Q0V0U9"/>
<feature type="domain" description="D-isomer specific 2-hydroxyacid dehydrogenase NAD-binding" evidence="4">
    <location>
        <begin position="12"/>
        <end position="165"/>
    </location>
</feature>
<dbReference type="EMBL" id="CH445327">
    <property type="protein sequence ID" value="EAT90577.2"/>
    <property type="molecule type" value="Genomic_DNA"/>
</dbReference>
<sequence length="196" mass="20906">MRLPDGSPPLTCKEEVLGVVGYGGLGQRIAGLGRALGMKVLVAARKTSSPGGAEPTPSLASDRVTFDHVLKRATVLVLSLPRVPETMNLISTAELAQMNPYAVIINIARGGIVDEAAVAQALKDKQIAGYATDVYHVEPLDGPEDTPLLAEDAKDLNITMSPHLAWFSQRTLKNLGDILKETVESWAKGEEINVIV</sequence>
<dbReference type="Gene3D" id="3.40.50.720">
    <property type="entry name" value="NAD(P)-binding Rossmann-like Domain"/>
    <property type="match status" value="2"/>
</dbReference>
<dbReference type="InterPro" id="IPR036291">
    <property type="entry name" value="NAD(P)-bd_dom_sf"/>
</dbReference>